<feature type="region of interest" description="Disordered" evidence="2">
    <location>
        <begin position="564"/>
        <end position="601"/>
    </location>
</feature>
<dbReference type="PANTHER" id="PTHR13047">
    <property type="entry name" value="PRE-MRNA CLEAVAGE FACTOR IM, 25KD SUBUNIT"/>
    <property type="match status" value="1"/>
</dbReference>
<reference evidence="5" key="1">
    <citation type="submission" date="2021-06" db="EMBL/GenBank/DDBJ databases">
        <authorList>
            <person name="Kallberg Y."/>
            <person name="Tangrot J."/>
            <person name="Rosling A."/>
        </authorList>
    </citation>
    <scope>NUCLEOTIDE SEQUENCE</scope>
    <source>
        <strain evidence="5">IA702</strain>
    </source>
</reference>
<feature type="compositionally biased region" description="Basic and acidic residues" evidence="2">
    <location>
        <begin position="277"/>
        <end position="292"/>
    </location>
</feature>
<gene>
    <name evidence="5" type="ORF">POCULU_LOCUS8668</name>
</gene>
<feature type="region of interest" description="Disordered" evidence="2">
    <location>
        <begin position="192"/>
        <end position="296"/>
    </location>
</feature>
<dbReference type="Proteomes" id="UP000789572">
    <property type="component" value="Unassembled WGS sequence"/>
</dbReference>
<dbReference type="Pfam" id="PF13869">
    <property type="entry name" value="NUDIX_2"/>
    <property type="match status" value="1"/>
</dbReference>
<evidence type="ECO:0000256" key="1">
    <source>
        <dbReference type="ARBA" id="ARBA00022468"/>
    </source>
</evidence>
<dbReference type="SMART" id="SM00324">
    <property type="entry name" value="RhoGAP"/>
    <property type="match status" value="1"/>
</dbReference>
<sequence length="974" mass="109535">KVDQRKLALEKYLQHVISLKWDDDQDLREFLKSNVIEQYTAENQPGYKEGYLTKRGKSFGKWKTRYFVIKKPVLEYYESKDGHHLGSIRLANAQIGRQQTKNLADSEAPGSENAYRHAFLIMEQRGGLKGPVKHILCAESDAERDEWVETLLQHVGIEEETQERKKDKAGKEAKKKLSVVKLNAQIMEFAMQQAQTETRNERAPHQRHGTSESVASNFSLASTTHEQTSPLSTSPHTASPLSASPNTHVLSSNNLPSNPISQNENHSHLGISAGQPLRDRSRSHTPEGRDSQLQENSNLQAYQSYTQILREPNLNLNAGSFRKSLDDPDKKDRKGVRMTFFGKSMFGYGSKEEKKKSILASSGVPKTVFGVPLDQAIAVARIKEGYELPAIVYRCIGYLDAKNAAYEEGIYRLSGSSNTIKMLKERFNTEGDIDLLAETNQYDVHAISGLLKLYLRELPTPVLTRDLHSEFVNVVDLLDRRERINELGRLVSALPIPNYTLLRTLIAHLIHVVQNSDINKMTARNIGIVFSPTLGIPVGVFNLFMAEFDYIFFTNSDGLAAPRTIGQDPADVESDRPEASHQPVDENANSINEPISPTPLRYRDLRDELGGRSNRNSVHYMDNVPEALVGLEKKIIEKSIATVVGDDEVNDLDLLTEEDEDIYQDSGDEASSPQLLAQFPIPPAQDTRSAPQSPLISSQHPLLPRSNSVPVGLQAGPSHMPPQQTPLPSDEFIASQDDTLGEMEMGKKRRLTVRNYTSQDSMFEIYEQHRQVAAEEFVAVAEFGKSNVVAGVNYTFGTKEAQPEEDPSVAARLQRLQNDYETSGMRRTVEGVLVVHEHNHPHVLMLQIANSFFKLPGDYLRPGEDEIEGLKARLDERLAPVDKDKTSNDHNSDWEIGECLAVWWRPNFETFMYPYIPAHVTKPKEQKKIFLVNLPEKKVLSVPKNMKLLAVPLFELYDNAQRYGPQLSAIPHLL</sequence>
<feature type="non-terminal residue" evidence="5">
    <location>
        <position position="1"/>
    </location>
</feature>
<feature type="compositionally biased region" description="Polar residues" evidence="2">
    <location>
        <begin position="686"/>
        <end position="709"/>
    </location>
</feature>
<dbReference type="SMART" id="SM00233">
    <property type="entry name" value="PH"/>
    <property type="match status" value="1"/>
</dbReference>
<proteinExistence type="predicted"/>
<keyword evidence="6" id="KW-1185">Reference proteome</keyword>
<feature type="compositionally biased region" description="Polar residues" evidence="2">
    <location>
        <begin position="211"/>
        <end position="249"/>
    </location>
</feature>
<dbReference type="GO" id="GO:0007165">
    <property type="term" value="P:signal transduction"/>
    <property type="evidence" value="ECO:0007669"/>
    <property type="project" value="InterPro"/>
</dbReference>
<dbReference type="GO" id="GO:0005096">
    <property type="term" value="F:GTPase activator activity"/>
    <property type="evidence" value="ECO:0007669"/>
    <property type="project" value="UniProtKB-KW"/>
</dbReference>
<feature type="domain" description="Rho-GAP" evidence="4">
    <location>
        <begin position="371"/>
        <end position="560"/>
    </location>
</feature>
<organism evidence="5 6">
    <name type="scientific">Paraglomus occultum</name>
    <dbReference type="NCBI Taxonomy" id="144539"/>
    <lineage>
        <taxon>Eukaryota</taxon>
        <taxon>Fungi</taxon>
        <taxon>Fungi incertae sedis</taxon>
        <taxon>Mucoromycota</taxon>
        <taxon>Glomeromycotina</taxon>
        <taxon>Glomeromycetes</taxon>
        <taxon>Paraglomerales</taxon>
        <taxon>Paraglomeraceae</taxon>
        <taxon>Paraglomus</taxon>
    </lineage>
</organism>
<dbReference type="SUPFAM" id="SSF50729">
    <property type="entry name" value="PH domain-like"/>
    <property type="match status" value="1"/>
</dbReference>
<evidence type="ECO:0000313" key="6">
    <source>
        <dbReference type="Proteomes" id="UP000789572"/>
    </source>
</evidence>
<dbReference type="InterPro" id="IPR001849">
    <property type="entry name" value="PH_domain"/>
</dbReference>
<comment type="caution">
    <text evidence="5">The sequence shown here is derived from an EMBL/GenBank/DDBJ whole genome shotgun (WGS) entry which is preliminary data.</text>
</comment>
<dbReference type="CDD" id="cd18871">
    <property type="entry name" value="NUDIX_Cfim25_Nudt21"/>
    <property type="match status" value="1"/>
</dbReference>
<feature type="compositionally biased region" description="Low complexity" evidence="2">
    <location>
        <begin position="250"/>
        <end position="259"/>
    </location>
</feature>
<dbReference type="GO" id="GO:0005849">
    <property type="term" value="C:mRNA cleavage factor complex"/>
    <property type="evidence" value="ECO:0007669"/>
    <property type="project" value="InterPro"/>
</dbReference>
<dbReference type="FunFam" id="3.90.79.10:FF:000005">
    <property type="entry name" value="Cleavage and polyadenylation specificity factor subunit 5"/>
    <property type="match status" value="1"/>
</dbReference>
<evidence type="ECO:0000259" key="3">
    <source>
        <dbReference type="PROSITE" id="PS50003"/>
    </source>
</evidence>
<evidence type="ECO:0000259" key="4">
    <source>
        <dbReference type="PROSITE" id="PS50238"/>
    </source>
</evidence>
<name>A0A9N9D5W7_9GLOM</name>
<feature type="region of interest" description="Disordered" evidence="2">
    <location>
        <begin position="681"/>
        <end position="726"/>
    </location>
</feature>
<dbReference type="Pfam" id="PF00620">
    <property type="entry name" value="RhoGAP"/>
    <property type="match status" value="1"/>
</dbReference>
<dbReference type="Gene3D" id="1.10.555.10">
    <property type="entry name" value="Rho GTPase activation protein"/>
    <property type="match status" value="1"/>
</dbReference>
<evidence type="ECO:0000313" key="5">
    <source>
        <dbReference type="EMBL" id="CAG8626381.1"/>
    </source>
</evidence>
<dbReference type="PROSITE" id="PS50003">
    <property type="entry name" value="PH_DOMAIN"/>
    <property type="match status" value="1"/>
</dbReference>
<dbReference type="InterPro" id="IPR011993">
    <property type="entry name" value="PH-like_dom_sf"/>
</dbReference>
<dbReference type="Pfam" id="PF00169">
    <property type="entry name" value="PH"/>
    <property type="match status" value="1"/>
</dbReference>
<feature type="domain" description="PH" evidence="3">
    <location>
        <begin position="45"/>
        <end position="156"/>
    </location>
</feature>
<dbReference type="GO" id="GO:0031124">
    <property type="term" value="P:mRNA 3'-end processing"/>
    <property type="evidence" value="ECO:0007669"/>
    <property type="project" value="InterPro"/>
</dbReference>
<dbReference type="InterPro" id="IPR000198">
    <property type="entry name" value="RhoGAP_dom"/>
</dbReference>
<keyword evidence="1" id="KW-0343">GTPase activation</keyword>
<accession>A0A9N9D5W7</accession>
<feature type="non-terminal residue" evidence="5">
    <location>
        <position position="974"/>
    </location>
</feature>
<dbReference type="CDD" id="cd13277">
    <property type="entry name" value="PH_Bem3"/>
    <property type="match status" value="1"/>
</dbReference>
<evidence type="ECO:0000256" key="2">
    <source>
        <dbReference type="SAM" id="MobiDB-lite"/>
    </source>
</evidence>
<dbReference type="AlphaFoldDB" id="A0A9N9D5W7"/>
<dbReference type="Gene3D" id="3.90.79.10">
    <property type="entry name" value="Nucleoside Triphosphate Pyrophosphohydrolase"/>
    <property type="match status" value="1"/>
</dbReference>
<protein>
    <submittedName>
        <fullName evidence="5">4660_t:CDS:1</fullName>
    </submittedName>
</protein>
<dbReference type="OrthoDB" id="277288at2759"/>
<dbReference type="SUPFAM" id="SSF48350">
    <property type="entry name" value="GTPase activation domain, GAP"/>
    <property type="match status" value="1"/>
</dbReference>
<dbReference type="Gene3D" id="2.30.29.30">
    <property type="entry name" value="Pleckstrin-homology domain (PH domain)/Phosphotyrosine-binding domain (PTB)"/>
    <property type="match status" value="1"/>
</dbReference>
<dbReference type="InterPro" id="IPR008936">
    <property type="entry name" value="Rho_GTPase_activation_prot"/>
</dbReference>
<dbReference type="EMBL" id="CAJVPJ010002651">
    <property type="protein sequence ID" value="CAG8626381.1"/>
    <property type="molecule type" value="Genomic_DNA"/>
</dbReference>
<dbReference type="InterPro" id="IPR016706">
    <property type="entry name" value="Cleav_polyA_spec_factor_su5"/>
</dbReference>
<dbReference type="GO" id="GO:0003729">
    <property type="term" value="F:mRNA binding"/>
    <property type="evidence" value="ECO:0007669"/>
    <property type="project" value="InterPro"/>
</dbReference>
<dbReference type="PROSITE" id="PS50238">
    <property type="entry name" value="RHOGAP"/>
    <property type="match status" value="1"/>
</dbReference>